<feature type="domain" description="UspA" evidence="2">
    <location>
        <begin position="4"/>
        <end position="155"/>
    </location>
</feature>
<dbReference type="SUPFAM" id="SSF52402">
    <property type="entry name" value="Adenine nucleotide alpha hydrolases-like"/>
    <property type="match status" value="2"/>
</dbReference>
<dbReference type="PRINTS" id="PR01438">
    <property type="entry name" value="UNVRSLSTRESS"/>
</dbReference>
<comment type="caution">
    <text evidence="3">The sequence shown here is derived from an EMBL/GenBank/DDBJ whole genome shotgun (WGS) entry which is preliminary data.</text>
</comment>
<organism evidence="3 4">
    <name type="scientific">Marivivens donghaensis</name>
    <dbReference type="NCBI Taxonomy" id="1699413"/>
    <lineage>
        <taxon>Bacteria</taxon>
        <taxon>Pseudomonadati</taxon>
        <taxon>Pseudomonadota</taxon>
        <taxon>Alphaproteobacteria</taxon>
        <taxon>Rhodobacterales</taxon>
        <taxon>Paracoccaceae</taxon>
        <taxon>Marivivens group</taxon>
        <taxon>Marivivens</taxon>
    </lineage>
</organism>
<comment type="similarity">
    <text evidence="1">Belongs to the universal stress protein A family.</text>
</comment>
<dbReference type="Pfam" id="PF00582">
    <property type="entry name" value="Usp"/>
    <property type="match status" value="2"/>
</dbReference>
<dbReference type="InterPro" id="IPR006016">
    <property type="entry name" value="UspA"/>
</dbReference>
<name>A0ABX0W0T7_9RHOB</name>
<dbReference type="InterPro" id="IPR006015">
    <property type="entry name" value="Universal_stress_UspA"/>
</dbReference>
<feature type="domain" description="UspA" evidence="2">
    <location>
        <begin position="163"/>
        <end position="283"/>
    </location>
</feature>
<dbReference type="Gene3D" id="3.40.50.12370">
    <property type="match status" value="1"/>
</dbReference>
<evidence type="ECO:0000259" key="2">
    <source>
        <dbReference type="Pfam" id="PF00582"/>
    </source>
</evidence>
<dbReference type="PANTHER" id="PTHR46268:SF6">
    <property type="entry name" value="UNIVERSAL STRESS PROTEIN UP12"/>
    <property type="match status" value="1"/>
</dbReference>
<evidence type="ECO:0000256" key="1">
    <source>
        <dbReference type="ARBA" id="ARBA00008791"/>
    </source>
</evidence>
<dbReference type="CDD" id="cd00293">
    <property type="entry name" value="USP-like"/>
    <property type="match status" value="2"/>
</dbReference>
<evidence type="ECO:0000313" key="4">
    <source>
        <dbReference type="Proteomes" id="UP000709466"/>
    </source>
</evidence>
<gene>
    <name evidence="3" type="ORF">HCZ30_10295</name>
</gene>
<dbReference type="EMBL" id="JAATOP010000006">
    <property type="protein sequence ID" value="NIY72819.1"/>
    <property type="molecule type" value="Genomic_DNA"/>
</dbReference>
<sequence length="283" mass="30466">MSTTLIAFVDGSEYAESVCRHAGWIAGRSGADVKVYHVMGRREAVAQSDLSGAIRLGARTALLDQLSQLDAERSKLAHEVGRAILEDAANIIRESGVEVSTRLRQGDLLDTLTAKEDQGDIIIIGKRGEAAGLASDHLGSNLERVVRASHKPVFVANRAFKPIQKVLIAFDNGANALKAVDMFARNSAFAGQEVHLVHVGKQSSEMDTALERAKATLAAGGYDAQIDYRDGSASDVLSEMTAKEGYDLLVMGAYSHSRVRSLFLGSHTTEMVRACKVPVFLVR</sequence>
<dbReference type="Proteomes" id="UP000709466">
    <property type="component" value="Unassembled WGS sequence"/>
</dbReference>
<reference evidence="3 4" key="1">
    <citation type="submission" date="2020-03" db="EMBL/GenBank/DDBJ databases">
        <title>Bacterial isolates of synthetic phycosphere.</title>
        <authorList>
            <person name="Fu H."/>
            <person name="Moran M.A."/>
        </authorList>
    </citation>
    <scope>NUCLEOTIDE SEQUENCE [LARGE SCALE GENOMIC DNA]</scope>
    <source>
        <strain evidence="3 4">HF1</strain>
    </source>
</reference>
<evidence type="ECO:0000313" key="3">
    <source>
        <dbReference type="EMBL" id="NIY72819.1"/>
    </source>
</evidence>
<keyword evidence="4" id="KW-1185">Reference proteome</keyword>
<accession>A0ABX0W0T7</accession>
<protein>
    <submittedName>
        <fullName evidence="3">Universal stress protein</fullName>
    </submittedName>
</protein>
<proteinExistence type="inferred from homology"/>
<dbReference type="RefSeq" id="WP_167638205.1">
    <property type="nucleotide sequence ID" value="NZ_JAATOP010000006.1"/>
</dbReference>
<dbReference type="PANTHER" id="PTHR46268">
    <property type="entry name" value="STRESS RESPONSE PROTEIN NHAX"/>
    <property type="match status" value="1"/>
</dbReference>